<protein>
    <submittedName>
        <fullName evidence="1">Uncharacterized protein</fullName>
    </submittedName>
</protein>
<comment type="caution">
    <text evidence="1">The sequence shown here is derived from an EMBL/GenBank/DDBJ whole genome shotgun (WGS) entry which is preliminary data.</text>
</comment>
<evidence type="ECO:0000313" key="1">
    <source>
        <dbReference type="EMBL" id="MBE1577623.1"/>
    </source>
</evidence>
<keyword evidence="2" id="KW-1185">Reference proteome</keyword>
<accession>A0ABR9LAA8</accession>
<gene>
    <name evidence="1" type="ORF">H4W30_004683</name>
</gene>
<evidence type="ECO:0000313" key="2">
    <source>
        <dbReference type="Proteomes" id="UP000656548"/>
    </source>
</evidence>
<dbReference type="Proteomes" id="UP000656548">
    <property type="component" value="Unassembled WGS sequence"/>
</dbReference>
<sequence>MTSPAAQLESALAATIAEKTARGSTDSLPPEQG</sequence>
<organism evidence="1 2">
    <name type="scientific">Amycolatopsis roodepoortensis</name>
    <dbReference type="NCBI Taxonomy" id="700274"/>
    <lineage>
        <taxon>Bacteria</taxon>
        <taxon>Bacillati</taxon>
        <taxon>Actinomycetota</taxon>
        <taxon>Actinomycetes</taxon>
        <taxon>Pseudonocardiales</taxon>
        <taxon>Pseudonocardiaceae</taxon>
        <taxon>Amycolatopsis</taxon>
    </lineage>
</organism>
<dbReference type="EMBL" id="JADBEJ010000005">
    <property type="protein sequence ID" value="MBE1577623.1"/>
    <property type="molecule type" value="Genomic_DNA"/>
</dbReference>
<proteinExistence type="predicted"/>
<name>A0ABR9LAA8_9PSEU</name>
<reference evidence="1 2" key="1">
    <citation type="submission" date="2020-10" db="EMBL/GenBank/DDBJ databases">
        <title>Sequencing the genomes of 1000 actinobacteria strains.</title>
        <authorList>
            <person name="Klenk H.-P."/>
        </authorList>
    </citation>
    <scope>NUCLEOTIDE SEQUENCE [LARGE SCALE GENOMIC DNA]</scope>
    <source>
        <strain evidence="1 2">DSM 46661</strain>
    </source>
</reference>